<feature type="transmembrane region" description="Helical" evidence="5">
    <location>
        <begin position="264"/>
        <end position="285"/>
    </location>
</feature>
<evidence type="ECO:0000256" key="3">
    <source>
        <dbReference type="ARBA" id="ARBA00023002"/>
    </source>
</evidence>
<dbReference type="EMBL" id="MN739235">
    <property type="protein sequence ID" value="QHS94911.1"/>
    <property type="molecule type" value="Genomic_DNA"/>
</dbReference>
<dbReference type="AlphaFoldDB" id="A0A6C0BSZ6"/>
<dbReference type="Gene3D" id="2.60.120.650">
    <property type="entry name" value="Cupin"/>
    <property type="match status" value="1"/>
</dbReference>
<dbReference type="PROSITE" id="PS51184">
    <property type="entry name" value="JMJC"/>
    <property type="match status" value="1"/>
</dbReference>
<keyword evidence="5" id="KW-0812">Transmembrane</keyword>
<proteinExistence type="predicted"/>
<protein>
    <recommendedName>
        <fullName evidence="6">JmjC domain-containing protein</fullName>
    </recommendedName>
</protein>
<sequence>MYYDIDVIYNIKECNDYMNFKKPYVIKGGCKNMKIFNNEKKMDFLKNSFDNIIFPIEIYENDIEMGETNIKNRKEIEFSKVYNKITNNNTNKKYYLAEIDLFEYEEQLPTDFLKNFDIDLDNYRINEGMLIFFGNNGKSGCHLHTSHDYVLNQIVGKKTVYMFDYDDNNVEFCSLFSDKINFIKENFFTMNKTNMKIYKVVLDEGDSLIIPPWWWHAVEGNGLNYSITKTYDRYDYTYLFSKPYLFVIIIVSEFFGIIEQYNIIIVSILLILLIFYMIIFVKNLLGSAGIF</sequence>
<dbReference type="Pfam" id="PF13621">
    <property type="entry name" value="Cupin_8"/>
    <property type="match status" value="1"/>
</dbReference>
<comment type="cofactor">
    <cofactor evidence="1">
        <name>Fe(2+)</name>
        <dbReference type="ChEBI" id="CHEBI:29033"/>
    </cofactor>
</comment>
<name>A0A6C0BSZ6_9ZZZZ</name>
<feature type="transmembrane region" description="Helical" evidence="5">
    <location>
        <begin position="239"/>
        <end position="258"/>
    </location>
</feature>
<evidence type="ECO:0000256" key="4">
    <source>
        <dbReference type="ARBA" id="ARBA00023004"/>
    </source>
</evidence>
<evidence type="ECO:0000259" key="6">
    <source>
        <dbReference type="PROSITE" id="PS51184"/>
    </source>
</evidence>
<evidence type="ECO:0000313" key="7">
    <source>
        <dbReference type="EMBL" id="QHS94911.1"/>
    </source>
</evidence>
<evidence type="ECO:0000256" key="2">
    <source>
        <dbReference type="ARBA" id="ARBA00022723"/>
    </source>
</evidence>
<feature type="domain" description="JmjC" evidence="6">
    <location>
        <begin position="97"/>
        <end position="248"/>
    </location>
</feature>
<organism evidence="7">
    <name type="scientific">viral metagenome</name>
    <dbReference type="NCBI Taxonomy" id="1070528"/>
    <lineage>
        <taxon>unclassified sequences</taxon>
        <taxon>metagenomes</taxon>
        <taxon>organismal metagenomes</taxon>
    </lineage>
</organism>
<keyword evidence="5" id="KW-1133">Transmembrane helix</keyword>
<dbReference type="InterPro" id="IPR041667">
    <property type="entry name" value="Cupin_8"/>
</dbReference>
<dbReference type="PANTHER" id="PTHR12461:SF106">
    <property type="entry name" value="BIFUNCTIONAL PEPTIDASE AND ARGINYL-HYDROXYLASE JMJD5"/>
    <property type="match status" value="1"/>
</dbReference>
<reference evidence="7" key="1">
    <citation type="journal article" date="2020" name="Nature">
        <title>Giant virus diversity and host interactions through global metagenomics.</title>
        <authorList>
            <person name="Schulz F."/>
            <person name="Roux S."/>
            <person name="Paez-Espino D."/>
            <person name="Jungbluth S."/>
            <person name="Walsh D.A."/>
            <person name="Denef V.J."/>
            <person name="McMahon K.D."/>
            <person name="Konstantinidis K.T."/>
            <person name="Eloe-Fadrosh E.A."/>
            <person name="Kyrpides N.C."/>
            <person name="Woyke T."/>
        </authorList>
    </citation>
    <scope>NUCLEOTIDE SEQUENCE</scope>
    <source>
        <strain evidence="7">GVMAG-M-3300018428-16</strain>
    </source>
</reference>
<evidence type="ECO:0000256" key="1">
    <source>
        <dbReference type="ARBA" id="ARBA00001954"/>
    </source>
</evidence>
<accession>A0A6C0BSZ6</accession>
<keyword evidence="4" id="KW-0408">Iron</keyword>
<dbReference type="GO" id="GO:0046872">
    <property type="term" value="F:metal ion binding"/>
    <property type="evidence" value="ECO:0007669"/>
    <property type="project" value="UniProtKB-KW"/>
</dbReference>
<dbReference type="PANTHER" id="PTHR12461">
    <property type="entry name" value="HYPOXIA-INDUCIBLE FACTOR 1 ALPHA INHIBITOR-RELATED"/>
    <property type="match status" value="1"/>
</dbReference>
<keyword evidence="2" id="KW-0479">Metal-binding</keyword>
<dbReference type="SUPFAM" id="SSF51197">
    <property type="entry name" value="Clavaminate synthase-like"/>
    <property type="match status" value="1"/>
</dbReference>
<dbReference type="InterPro" id="IPR003347">
    <property type="entry name" value="JmjC_dom"/>
</dbReference>
<keyword evidence="5" id="KW-0472">Membrane</keyword>
<keyword evidence="3" id="KW-0560">Oxidoreductase</keyword>
<evidence type="ECO:0000256" key="5">
    <source>
        <dbReference type="SAM" id="Phobius"/>
    </source>
</evidence>
<dbReference type="GO" id="GO:0016491">
    <property type="term" value="F:oxidoreductase activity"/>
    <property type="evidence" value="ECO:0007669"/>
    <property type="project" value="UniProtKB-KW"/>
</dbReference>